<organism evidence="3 4">
    <name type="scientific">Aliikangiella marina</name>
    <dbReference type="NCBI Taxonomy" id="1712262"/>
    <lineage>
        <taxon>Bacteria</taxon>
        <taxon>Pseudomonadati</taxon>
        <taxon>Pseudomonadota</taxon>
        <taxon>Gammaproteobacteria</taxon>
        <taxon>Oceanospirillales</taxon>
        <taxon>Pleioneaceae</taxon>
        <taxon>Aliikangiella</taxon>
    </lineage>
</organism>
<evidence type="ECO:0000256" key="1">
    <source>
        <dbReference type="SAM" id="MobiDB-lite"/>
    </source>
</evidence>
<feature type="region of interest" description="Disordered" evidence="1">
    <location>
        <begin position="22"/>
        <end position="41"/>
    </location>
</feature>
<dbReference type="EMBL" id="VIKR01000002">
    <property type="protein sequence ID" value="TQV75587.1"/>
    <property type="molecule type" value="Genomic_DNA"/>
</dbReference>
<dbReference type="Gene3D" id="3.40.50.1820">
    <property type="entry name" value="alpha/beta hydrolase"/>
    <property type="match status" value="1"/>
</dbReference>
<evidence type="ECO:0000313" key="3">
    <source>
        <dbReference type="EMBL" id="TQV75587.1"/>
    </source>
</evidence>
<dbReference type="RefSeq" id="WP_142942201.1">
    <property type="nucleotide sequence ID" value="NZ_VIKR01000002.1"/>
</dbReference>
<dbReference type="PROSITE" id="PS51257">
    <property type="entry name" value="PROKAR_LIPOPROTEIN"/>
    <property type="match status" value="1"/>
</dbReference>
<dbReference type="InterPro" id="IPR025920">
    <property type="entry name" value="Lipase_bact_N"/>
</dbReference>
<sequence length="739" mass="75713">MKKLVLGLTVASLVGIAGCGGDGPKEPVIPGGTAGSGGEGSTSLTSPVYSVATGDIPLPNDLLFLGTTNLTLNPPVDDPTNFGDPLVAASSIDGWSATAPFSFAFRNNDGTDIDPQTVIPGSTVKMYQIQTDRPEAVPGTGIPVPTGAATSIVRELTAGVDYVATYAGPQTVAVIPLRPLIQQASYMVVTTNGIIDARGNPTVPDGQYNVAKREEPIPPGGPTSALEPVRQLVNAMERLANTAGTPKEDITVSFQFTVQSVGEVISTAKLVYIDGFLAAGGTPYTSFSSLFTDTTPFTGLGAADLYKGEFGLTYFLTAPDSLGNPSHPGVANPTSVLDDFFRGAAAFPDGAGGSIPNPFAGDVTTYANPLPAATGQEVVPLLVSMPKETLGCAKPDNGYPVMIFQHGITSNRTAMLGIADTMAAPPTCTAVVSMDLPIHGIAVDNPVHQGLQAASGGALGIFEDYAAGGVRERTFGVDYVNNTTGAPGPDGTPDSSGAHTINLTNLLMSRDNGRQAILDLLALEKAIPFMDIDGDTTPDFDATNVKFMGHSLGGIIGTGFLGHADYVESAVLANPGSGIALMLDASPTFGPTIRAGLAAAGVEAGTPDYNLFLFVTQTVIDTMDPASTSAFAVTNGIPTLMIQNAEDVVIPNFVPTAPQSGTTPLAAYLGLANLTASEPGFVAGERFFSRFNAGGHAAPLSPVDNPAVTVEIQTQIASFLSSPPGSKAVLVSDPSLLLP</sequence>
<gene>
    <name evidence="3" type="ORF">FLL45_11785</name>
</gene>
<dbReference type="Pfam" id="PF12262">
    <property type="entry name" value="Lipase_bact_N"/>
    <property type="match status" value="1"/>
</dbReference>
<dbReference type="AlphaFoldDB" id="A0A545TED9"/>
<comment type="caution">
    <text evidence="3">The sequence shown here is derived from an EMBL/GenBank/DDBJ whole genome shotgun (WGS) entry which is preliminary data.</text>
</comment>
<reference evidence="3 4" key="1">
    <citation type="submission" date="2019-06" db="EMBL/GenBank/DDBJ databases">
        <title>Draft genome of Aliikangiella marina GYP-15.</title>
        <authorList>
            <person name="Wang G."/>
        </authorList>
    </citation>
    <scope>NUCLEOTIDE SEQUENCE [LARGE SCALE GENOMIC DNA]</scope>
    <source>
        <strain evidence="3 4">GYP-15</strain>
    </source>
</reference>
<dbReference type="OrthoDB" id="5477453at2"/>
<keyword evidence="4" id="KW-1185">Reference proteome</keyword>
<dbReference type="Proteomes" id="UP000317839">
    <property type="component" value="Unassembled WGS sequence"/>
</dbReference>
<dbReference type="SUPFAM" id="SSF53474">
    <property type="entry name" value="alpha/beta-Hydrolases"/>
    <property type="match status" value="1"/>
</dbReference>
<evidence type="ECO:0000259" key="2">
    <source>
        <dbReference type="Pfam" id="PF12262"/>
    </source>
</evidence>
<name>A0A545TED9_9GAMM</name>
<dbReference type="InterPro" id="IPR029058">
    <property type="entry name" value="AB_hydrolase_fold"/>
</dbReference>
<evidence type="ECO:0000313" key="4">
    <source>
        <dbReference type="Proteomes" id="UP000317839"/>
    </source>
</evidence>
<proteinExistence type="predicted"/>
<protein>
    <recommendedName>
        <fullName evidence="2">Bacterial virulence factor lipase N-terminal domain-containing protein</fullName>
    </recommendedName>
</protein>
<accession>A0A545TED9</accession>
<feature type="domain" description="Bacterial virulence factor lipase N-terminal" evidence="2">
    <location>
        <begin position="78"/>
        <end position="269"/>
    </location>
</feature>